<evidence type="ECO:0000256" key="1">
    <source>
        <dbReference type="ARBA" id="ARBA00004635"/>
    </source>
</evidence>
<feature type="domain" description="Spore germination protein N-terminal" evidence="9">
    <location>
        <begin position="24"/>
        <end position="199"/>
    </location>
</feature>
<reference evidence="10" key="1">
    <citation type="submission" date="2020-09" db="EMBL/GenBank/DDBJ databases">
        <title>Draft Genome Sequence of Paenibacillus sp. WST5.</title>
        <authorList>
            <person name="Bao Z."/>
        </authorList>
    </citation>
    <scope>NUCLEOTIDE SEQUENCE</scope>
    <source>
        <strain evidence="10">WST5</strain>
    </source>
</reference>
<dbReference type="AlphaFoldDB" id="A0A926KU58"/>
<dbReference type="EMBL" id="JACVVD010000007">
    <property type="protein sequence ID" value="MBD0382298.1"/>
    <property type="molecule type" value="Genomic_DNA"/>
</dbReference>
<dbReference type="GO" id="GO:0016020">
    <property type="term" value="C:membrane"/>
    <property type="evidence" value="ECO:0007669"/>
    <property type="project" value="UniProtKB-SubCell"/>
</dbReference>
<dbReference type="PANTHER" id="PTHR35789">
    <property type="entry name" value="SPORE GERMINATION PROTEIN B3"/>
    <property type="match status" value="1"/>
</dbReference>
<comment type="similarity">
    <text evidence="2">Belongs to the GerABKC lipoprotein family.</text>
</comment>
<evidence type="ECO:0000256" key="2">
    <source>
        <dbReference type="ARBA" id="ARBA00007886"/>
    </source>
</evidence>
<evidence type="ECO:0000256" key="4">
    <source>
        <dbReference type="ARBA" id="ARBA00022729"/>
    </source>
</evidence>
<dbReference type="InterPro" id="IPR046953">
    <property type="entry name" value="Spore_GerAC-like_C"/>
</dbReference>
<keyword evidence="6" id="KW-0564">Palmitate</keyword>
<evidence type="ECO:0000313" key="10">
    <source>
        <dbReference type="EMBL" id="MBD0382298.1"/>
    </source>
</evidence>
<dbReference type="PROSITE" id="PS51257">
    <property type="entry name" value="PROKAR_LIPOPROTEIN"/>
    <property type="match status" value="1"/>
</dbReference>
<dbReference type="PANTHER" id="PTHR35789:SF1">
    <property type="entry name" value="SPORE GERMINATION PROTEIN B3"/>
    <property type="match status" value="1"/>
</dbReference>
<keyword evidence="11" id="KW-1185">Reference proteome</keyword>
<evidence type="ECO:0000256" key="3">
    <source>
        <dbReference type="ARBA" id="ARBA00022544"/>
    </source>
</evidence>
<dbReference type="GO" id="GO:0009847">
    <property type="term" value="P:spore germination"/>
    <property type="evidence" value="ECO:0007669"/>
    <property type="project" value="InterPro"/>
</dbReference>
<evidence type="ECO:0000256" key="5">
    <source>
        <dbReference type="ARBA" id="ARBA00023136"/>
    </source>
</evidence>
<feature type="domain" description="Spore germination GerAC-like C-terminal" evidence="8">
    <location>
        <begin position="224"/>
        <end position="387"/>
    </location>
</feature>
<keyword evidence="4" id="KW-0732">Signal</keyword>
<comment type="caution">
    <text evidence="10">The sequence shown here is derived from an EMBL/GenBank/DDBJ whole genome shotgun (WGS) entry which is preliminary data.</text>
</comment>
<evidence type="ECO:0000313" key="11">
    <source>
        <dbReference type="Proteomes" id="UP000650466"/>
    </source>
</evidence>
<dbReference type="Gene3D" id="6.20.190.10">
    <property type="entry name" value="Nutrient germinant receptor protein C, domain 1"/>
    <property type="match status" value="1"/>
</dbReference>
<dbReference type="NCBIfam" id="TIGR02887">
    <property type="entry name" value="spore_ger_x_C"/>
    <property type="match status" value="1"/>
</dbReference>
<evidence type="ECO:0000256" key="7">
    <source>
        <dbReference type="ARBA" id="ARBA00023288"/>
    </source>
</evidence>
<dbReference type="Proteomes" id="UP000650466">
    <property type="component" value="Unassembled WGS sequence"/>
</dbReference>
<dbReference type="InterPro" id="IPR008844">
    <property type="entry name" value="Spore_GerAC-like"/>
</dbReference>
<protein>
    <submittedName>
        <fullName evidence="10">Ger(X)C family spore germination protein</fullName>
    </submittedName>
</protein>
<evidence type="ECO:0000256" key="6">
    <source>
        <dbReference type="ARBA" id="ARBA00023139"/>
    </source>
</evidence>
<dbReference type="InterPro" id="IPR038501">
    <property type="entry name" value="Spore_GerAC_C_sf"/>
</dbReference>
<dbReference type="InterPro" id="IPR057336">
    <property type="entry name" value="GerAC_N"/>
</dbReference>
<keyword evidence="7" id="KW-0449">Lipoprotein</keyword>
<proteinExistence type="inferred from homology"/>
<comment type="subcellular location">
    <subcellularLocation>
        <location evidence="1">Membrane</location>
        <topology evidence="1">Lipid-anchor</topology>
    </subcellularLocation>
</comment>
<dbReference type="RefSeq" id="WP_188176096.1">
    <property type="nucleotide sequence ID" value="NZ_JACVVD010000007.1"/>
</dbReference>
<dbReference type="Pfam" id="PF05504">
    <property type="entry name" value="Spore_GerAC"/>
    <property type="match status" value="1"/>
</dbReference>
<accession>A0A926KU58</accession>
<evidence type="ECO:0000259" key="9">
    <source>
        <dbReference type="Pfam" id="PF25198"/>
    </source>
</evidence>
<name>A0A926KU58_9BACL</name>
<organism evidence="10 11">
    <name type="scientific">Paenibacillus sedimenti</name>
    <dbReference type="NCBI Taxonomy" id="2770274"/>
    <lineage>
        <taxon>Bacteria</taxon>
        <taxon>Bacillati</taxon>
        <taxon>Bacillota</taxon>
        <taxon>Bacilli</taxon>
        <taxon>Bacillales</taxon>
        <taxon>Paenibacillaceae</taxon>
        <taxon>Paenibacillus</taxon>
    </lineage>
</organism>
<gene>
    <name evidence="10" type="ORF">ICC18_19460</name>
</gene>
<sequence length="399" mass="44623">MLKRKLLFISLIACFALMLSGCWNRREMNELAINMGLGIDKIGDGYRITAQVVVPREVATRYGGGGGQSPVTVYQSSGKTIYEALRRITGESPRRLYLSHLRVLILGESLAKEGFAPVLDFLSRNHEMRTDFFIVVAKASPAEDILKVLTPIEEVPANKLFTSLSESGKAWAPTLTVTLDRLLNDLVREGRNPVLTAVRMVGTMTNNLKNIATTEPDARIKYAGLAVFKKDKLIGWLDESDSKGYSYITDKVETTVGPITCPEGGLMNLETVRSKTKMTARVVEGHPEITIEIRSEGNIGEVQCEVDLTKPETIDQLEQIAKERLQQIVKHTLAAAQTTYKSDIFGFGDTIRRSNPKDWDRIKEDWDRLFPGTTVHVKTDFQIRRVGTVSNSIFQQMKE</sequence>
<dbReference type="Pfam" id="PF25198">
    <property type="entry name" value="Spore_GerAC_N"/>
    <property type="match status" value="1"/>
</dbReference>
<keyword evidence="5" id="KW-0472">Membrane</keyword>
<keyword evidence="3" id="KW-0309">Germination</keyword>
<evidence type="ECO:0000259" key="8">
    <source>
        <dbReference type="Pfam" id="PF05504"/>
    </source>
</evidence>
<dbReference type="Gene3D" id="3.30.300.210">
    <property type="entry name" value="Nutrient germinant receptor protein C, domain 3"/>
    <property type="match status" value="1"/>
</dbReference>